<protein>
    <recommendedName>
        <fullName evidence="3">DUF4142 domain-containing protein</fullName>
    </recommendedName>
</protein>
<evidence type="ECO:0008006" key="3">
    <source>
        <dbReference type="Google" id="ProtNLM"/>
    </source>
</evidence>
<gene>
    <name evidence="1" type="ORF">MKP09_20180</name>
</gene>
<organism evidence="1 2">
    <name type="scientific">Niabella ginsengisoli</name>
    <dbReference type="NCBI Taxonomy" id="522298"/>
    <lineage>
        <taxon>Bacteria</taxon>
        <taxon>Pseudomonadati</taxon>
        <taxon>Bacteroidota</taxon>
        <taxon>Chitinophagia</taxon>
        <taxon>Chitinophagales</taxon>
        <taxon>Chitinophagaceae</taxon>
        <taxon>Niabella</taxon>
    </lineage>
</organism>
<evidence type="ECO:0000313" key="2">
    <source>
        <dbReference type="Proteomes" id="UP001202248"/>
    </source>
</evidence>
<dbReference type="RefSeq" id="WP_240832083.1">
    <property type="nucleotide sequence ID" value="NZ_JAKWBL010000004.1"/>
</dbReference>
<reference evidence="1 2" key="1">
    <citation type="submission" date="2022-02" db="EMBL/GenBank/DDBJ databases">
        <authorList>
            <person name="Min J."/>
        </authorList>
    </citation>
    <scope>NUCLEOTIDE SEQUENCE [LARGE SCALE GENOMIC DNA]</scope>
    <source>
        <strain evidence="1 2">GR10-1</strain>
    </source>
</reference>
<dbReference type="Proteomes" id="UP001202248">
    <property type="component" value="Unassembled WGS sequence"/>
</dbReference>
<evidence type="ECO:0000313" key="1">
    <source>
        <dbReference type="EMBL" id="MCH5600069.1"/>
    </source>
</evidence>
<name>A0ABS9SNX3_9BACT</name>
<comment type="caution">
    <text evidence="1">The sequence shown here is derived from an EMBL/GenBank/DDBJ whole genome shotgun (WGS) entry which is preliminary data.</text>
</comment>
<sequence length="162" mass="17666">MRSIIKSILGLFIAIFAMLFTTKAQDGAGKQAFYNAMASNSTSVWNKQLEALKAMKGNDKAAYEGALLMRKSGSQKTPGQKLSMFKKGHGLLETAISKEPANIEYKFLRLMIQENAPKIVGYNKNVAEDAKLLKNGYKSLPAVVQNAIVAYSKSSKVLSGLQ</sequence>
<dbReference type="EMBL" id="JAKWBL010000004">
    <property type="protein sequence ID" value="MCH5600069.1"/>
    <property type="molecule type" value="Genomic_DNA"/>
</dbReference>
<keyword evidence="2" id="KW-1185">Reference proteome</keyword>
<proteinExistence type="predicted"/>
<accession>A0ABS9SNX3</accession>